<dbReference type="InterPro" id="IPR036259">
    <property type="entry name" value="MFS_trans_sf"/>
</dbReference>
<dbReference type="InParanoid" id="C4JHF5"/>
<comment type="subcellular location">
    <subcellularLocation>
        <location evidence="1">Membrane</location>
        <topology evidence="1">Multi-pass membrane protein</topology>
    </subcellularLocation>
</comment>
<dbReference type="InterPro" id="IPR020846">
    <property type="entry name" value="MFS_dom"/>
</dbReference>
<dbReference type="HOGENOM" id="CLU_1564046_0_0_1"/>
<dbReference type="VEuPathDB" id="FungiDB:UREG_01318"/>
<dbReference type="GO" id="GO:0022857">
    <property type="term" value="F:transmembrane transporter activity"/>
    <property type="evidence" value="ECO:0007669"/>
    <property type="project" value="InterPro"/>
</dbReference>
<dbReference type="eggNOG" id="KOG0254">
    <property type="taxonomic scope" value="Eukaryota"/>
</dbReference>
<feature type="domain" description="Major facilitator superfamily (MFS) profile" evidence="6">
    <location>
        <begin position="66"/>
        <end position="171"/>
    </location>
</feature>
<dbReference type="PROSITE" id="PS50850">
    <property type="entry name" value="MFS"/>
    <property type="match status" value="1"/>
</dbReference>
<dbReference type="Gene3D" id="1.20.1250.20">
    <property type="entry name" value="MFS general substrate transporter like domains"/>
    <property type="match status" value="1"/>
</dbReference>
<evidence type="ECO:0000256" key="4">
    <source>
        <dbReference type="ARBA" id="ARBA00023136"/>
    </source>
</evidence>
<proteinExistence type="predicted"/>
<feature type="region of interest" description="Disordered" evidence="5">
    <location>
        <begin position="1"/>
        <end position="44"/>
    </location>
</feature>
<dbReference type="Pfam" id="PF07690">
    <property type="entry name" value="MFS_1"/>
    <property type="match status" value="1"/>
</dbReference>
<dbReference type="RefSeq" id="XP_002541802.1">
    <property type="nucleotide sequence ID" value="XM_002541756.1"/>
</dbReference>
<dbReference type="Proteomes" id="UP000002058">
    <property type="component" value="Unassembled WGS sequence"/>
</dbReference>
<dbReference type="KEGG" id="ure:UREG_01318"/>
<dbReference type="GeneID" id="8444678"/>
<evidence type="ECO:0000256" key="2">
    <source>
        <dbReference type="ARBA" id="ARBA00022692"/>
    </source>
</evidence>
<evidence type="ECO:0000256" key="5">
    <source>
        <dbReference type="SAM" id="MobiDB-lite"/>
    </source>
</evidence>
<evidence type="ECO:0000313" key="7">
    <source>
        <dbReference type="EMBL" id="EEP76469.1"/>
    </source>
</evidence>
<dbReference type="PANTHER" id="PTHR23501">
    <property type="entry name" value="MAJOR FACILITATOR SUPERFAMILY"/>
    <property type="match status" value="1"/>
</dbReference>
<evidence type="ECO:0000256" key="3">
    <source>
        <dbReference type="ARBA" id="ARBA00022989"/>
    </source>
</evidence>
<keyword evidence="8" id="KW-1185">Reference proteome</keyword>
<organism evidence="7 8">
    <name type="scientific">Uncinocarpus reesii (strain UAMH 1704)</name>
    <dbReference type="NCBI Taxonomy" id="336963"/>
    <lineage>
        <taxon>Eukaryota</taxon>
        <taxon>Fungi</taxon>
        <taxon>Dikarya</taxon>
        <taxon>Ascomycota</taxon>
        <taxon>Pezizomycotina</taxon>
        <taxon>Eurotiomycetes</taxon>
        <taxon>Eurotiomycetidae</taxon>
        <taxon>Onygenales</taxon>
        <taxon>Onygenaceae</taxon>
        <taxon>Uncinocarpus</taxon>
    </lineage>
</organism>
<dbReference type="InterPro" id="IPR011701">
    <property type="entry name" value="MFS"/>
</dbReference>
<gene>
    <name evidence="7" type="ORF">UREG_01318</name>
</gene>
<dbReference type="OrthoDB" id="10021397at2759"/>
<name>C4JHF5_UNCRE</name>
<dbReference type="AlphaFoldDB" id="C4JHF5"/>
<dbReference type="PANTHER" id="PTHR23501:SF198">
    <property type="entry name" value="AZOLE RESISTANCE PROTEIN 1-RELATED"/>
    <property type="match status" value="1"/>
</dbReference>
<protein>
    <recommendedName>
        <fullName evidence="6">Major facilitator superfamily (MFS) profile domain-containing protein</fullName>
    </recommendedName>
</protein>
<keyword evidence="4" id="KW-0472">Membrane</keyword>
<reference evidence="8" key="1">
    <citation type="journal article" date="2009" name="Genome Res.">
        <title>Comparative genomic analyses of the human fungal pathogens Coccidioides and their relatives.</title>
        <authorList>
            <person name="Sharpton T.J."/>
            <person name="Stajich J.E."/>
            <person name="Rounsley S.D."/>
            <person name="Gardner M.J."/>
            <person name="Wortman J.R."/>
            <person name="Jordar V.S."/>
            <person name="Maiti R."/>
            <person name="Kodira C.D."/>
            <person name="Neafsey D.E."/>
            <person name="Zeng Q."/>
            <person name="Hung C.-Y."/>
            <person name="McMahan C."/>
            <person name="Muszewska A."/>
            <person name="Grynberg M."/>
            <person name="Mandel M.A."/>
            <person name="Kellner E.M."/>
            <person name="Barker B.M."/>
            <person name="Galgiani J.N."/>
            <person name="Orbach M.J."/>
            <person name="Kirkland T.N."/>
            <person name="Cole G.T."/>
            <person name="Henn M.R."/>
            <person name="Birren B.W."/>
            <person name="Taylor J.W."/>
        </authorList>
    </citation>
    <scope>NUCLEOTIDE SEQUENCE [LARGE SCALE GENOMIC DNA]</scope>
    <source>
        <strain evidence="8">UAMH 1704</strain>
    </source>
</reference>
<keyword evidence="3" id="KW-1133">Transmembrane helix</keyword>
<evidence type="ECO:0000256" key="1">
    <source>
        <dbReference type="ARBA" id="ARBA00004141"/>
    </source>
</evidence>
<evidence type="ECO:0000259" key="6">
    <source>
        <dbReference type="PROSITE" id="PS50850"/>
    </source>
</evidence>
<dbReference type="SUPFAM" id="SSF103473">
    <property type="entry name" value="MFS general substrate transporter"/>
    <property type="match status" value="1"/>
</dbReference>
<dbReference type="EMBL" id="CH476615">
    <property type="protein sequence ID" value="EEP76469.1"/>
    <property type="molecule type" value="Genomic_DNA"/>
</dbReference>
<keyword evidence="2" id="KW-0812">Transmembrane</keyword>
<evidence type="ECO:0000313" key="8">
    <source>
        <dbReference type="Proteomes" id="UP000002058"/>
    </source>
</evidence>
<dbReference type="GO" id="GO:0005886">
    <property type="term" value="C:plasma membrane"/>
    <property type="evidence" value="ECO:0007669"/>
    <property type="project" value="TreeGrafter"/>
</dbReference>
<accession>C4JHF5</accession>
<sequence>MSPADESIHPSPDTIMSPHPPGPFLSQFPTSKTADPIGAQDGREEDRVIDAEEGTQYLGRLQLTVLTLSLCLCAFVVSLDVVILATAIPVIATEFESLGDVGWYGSSYLLTQTALQPSFGKLYNYFDTKWTFISGMVIFEVGSVVEYLQTAWAGDGGIASPATPLHIFTEY</sequence>